<proteinExistence type="predicted"/>
<comment type="caution">
    <text evidence="2">The sequence shown here is derived from an EMBL/GenBank/DDBJ whole genome shotgun (WGS) entry which is preliminary data.</text>
</comment>
<name>A0ABR3WEV1_9PEZI</name>
<gene>
    <name evidence="2" type="ORF">VTK73DRAFT_7362</name>
</gene>
<evidence type="ECO:0000313" key="3">
    <source>
        <dbReference type="Proteomes" id="UP001586593"/>
    </source>
</evidence>
<reference evidence="2 3" key="1">
    <citation type="journal article" date="2024" name="Commun. Biol.">
        <title>Comparative genomic analysis of thermophilic fungi reveals convergent evolutionary adaptations and gene losses.</title>
        <authorList>
            <person name="Steindorff A.S."/>
            <person name="Aguilar-Pontes M.V."/>
            <person name="Robinson A.J."/>
            <person name="Andreopoulos B."/>
            <person name="LaButti K."/>
            <person name="Kuo A."/>
            <person name="Mondo S."/>
            <person name="Riley R."/>
            <person name="Otillar R."/>
            <person name="Haridas S."/>
            <person name="Lipzen A."/>
            <person name="Grimwood J."/>
            <person name="Schmutz J."/>
            <person name="Clum A."/>
            <person name="Reid I.D."/>
            <person name="Moisan M.C."/>
            <person name="Butler G."/>
            <person name="Nguyen T.T.M."/>
            <person name="Dewar K."/>
            <person name="Conant G."/>
            <person name="Drula E."/>
            <person name="Henrissat B."/>
            <person name="Hansel C."/>
            <person name="Singer S."/>
            <person name="Hutchinson M.I."/>
            <person name="de Vries R.P."/>
            <person name="Natvig D.O."/>
            <person name="Powell A.J."/>
            <person name="Tsang A."/>
            <person name="Grigoriev I.V."/>
        </authorList>
    </citation>
    <scope>NUCLEOTIDE SEQUENCE [LARGE SCALE GENOMIC DNA]</scope>
    <source>
        <strain evidence="2 3">ATCC 24622</strain>
    </source>
</reference>
<dbReference type="Proteomes" id="UP001586593">
    <property type="component" value="Unassembled WGS sequence"/>
</dbReference>
<dbReference type="EMBL" id="JAZHXJ010000465">
    <property type="protein sequence ID" value="KAL1860395.1"/>
    <property type="molecule type" value="Genomic_DNA"/>
</dbReference>
<accession>A0ABR3WEV1</accession>
<feature type="region of interest" description="Disordered" evidence="1">
    <location>
        <begin position="136"/>
        <end position="155"/>
    </location>
</feature>
<evidence type="ECO:0000313" key="2">
    <source>
        <dbReference type="EMBL" id="KAL1860395.1"/>
    </source>
</evidence>
<keyword evidence="3" id="KW-1185">Reference proteome</keyword>
<organism evidence="2 3">
    <name type="scientific">Phialemonium thermophilum</name>
    <dbReference type="NCBI Taxonomy" id="223376"/>
    <lineage>
        <taxon>Eukaryota</taxon>
        <taxon>Fungi</taxon>
        <taxon>Dikarya</taxon>
        <taxon>Ascomycota</taxon>
        <taxon>Pezizomycotina</taxon>
        <taxon>Sordariomycetes</taxon>
        <taxon>Sordariomycetidae</taxon>
        <taxon>Cephalothecales</taxon>
        <taxon>Cephalothecaceae</taxon>
        <taxon>Phialemonium</taxon>
    </lineage>
</organism>
<protein>
    <submittedName>
        <fullName evidence="2">Uncharacterized protein</fullName>
    </submittedName>
</protein>
<evidence type="ECO:0000256" key="1">
    <source>
        <dbReference type="SAM" id="MobiDB-lite"/>
    </source>
</evidence>
<sequence length="155" mass="17016">MKRQAHPSALPLSGCSHQREESGPLAACLVGTENARLHTAPTIPCVRLDVDRVSPGALGRSRWTQLSFFPPLRADPESCLPLATGTYPKYLVDSAPLCLTRSLSRAWQERRCKVGQIGNGEAREYPAFPSREHRSFEAFLSSPPPPKSQSPIPNE</sequence>
<feature type="compositionally biased region" description="Pro residues" evidence="1">
    <location>
        <begin position="142"/>
        <end position="155"/>
    </location>
</feature>